<sequence length="392" mass="45717">MYKFYLLLATALPLTQAARLFLSTTDGWDNSNIRSLFNLLDATTDHELILCAPDLQSSRRTRPIFEQLEEEPMDEDERDERDERDAALLIEHEELTFHDHDLLTDDEFQWSDNDDSSPEGWDPLHNKERQMQPREYWPWGFNISDFRLNYVPFRHGMFFAVREGVERLTHLYQQRAGERPTRIEENSKRPIPRHPDLYLFGPKNSSSFVDDQRTDKALTTVRSLASSQHRPTIYFAGPSGPYVNSTLYSPPLVSKIYAELAKTITQALTGHEGHKYLYRNTFLRVNFPRVDTTYQRCTDVSQFKFILTSHSKDDQTYRHNEKWCGEPGFPYEKAVVEREDGCYVAMTLEDISKRSKREPQPQKNARKHIIDRLSSLWTCLPEALKEPGGSSS</sequence>
<dbReference type="AlphaFoldDB" id="A0A6A5QG56"/>
<reference evidence="2" key="1">
    <citation type="journal article" date="2020" name="Stud. Mycol.">
        <title>101 Dothideomycetes genomes: a test case for predicting lifestyles and emergence of pathogens.</title>
        <authorList>
            <person name="Haridas S."/>
            <person name="Albert R."/>
            <person name="Binder M."/>
            <person name="Bloem J."/>
            <person name="Labutti K."/>
            <person name="Salamov A."/>
            <person name="Andreopoulos B."/>
            <person name="Baker S."/>
            <person name="Barry K."/>
            <person name="Bills G."/>
            <person name="Bluhm B."/>
            <person name="Cannon C."/>
            <person name="Castanera R."/>
            <person name="Culley D."/>
            <person name="Daum C."/>
            <person name="Ezra D."/>
            <person name="Gonzalez J."/>
            <person name="Henrissat B."/>
            <person name="Kuo A."/>
            <person name="Liang C."/>
            <person name="Lipzen A."/>
            <person name="Lutzoni F."/>
            <person name="Magnuson J."/>
            <person name="Mondo S."/>
            <person name="Nolan M."/>
            <person name="Ohm R."/>
            <person name="Pangilinan J."/>
            <person name="Park H.-J."/>
            <person name="Ramirez L."/>
            <person name="Alfaro M."/>
            <person name="Sun H."/>
            <person name="Tritt A."/>
            <person name="Yoshinaga Y."/>
            <person name="Zwiers L.-H."/>
            <person name="Turgeon B."/>
            <person name="Goodwin S."/>
            <person name="Spatafora J."/>
            <person name="Crous P."/>
            <person name="Grigoriev I."/>
        </authorList>
    </citation>
    <scope>NUCLEOTIDE SEQUENCE</scope>
    <source>
        <strain evidence="2">HMLAC05119</strain>
    </source>
</reference>
<dbReference type="Proteomes" id="UP000800096">
    <property type="component" value="Unassembled WGS sequence"/>
</dbReference>
<evidence type="ECO:0008006" key="4">
    <source>
        <dbReference type="Google" id="ProtNLM"/>
    </source>
</evidence>
<feature type="chain" id="PRO_5025489195" description="Survival protein SurE-like phosphatase/nucleotidase domain-containing protein" evidence="1">
    <location>
        <begin position="18"/>
        <end position="392"/>
    </location>
</feature>
<accession>A0A6A5QG56</accession>
<keyword evidence="1" id="KW-0732">Signal</keyword>
<evidence type="ECO:0000256" key="1">
    <source>
        <dbReference type="SAM" id="SignalP"/>
    </source>
</evidence>
<protein>
    <recommendedName>
        <fullName evidence="4">Survival protein SurE-like phosphatase/nucleotidase domain-containing protein</fullName>
    </recommendedName>
</protein>
<name>A0A6A5QG56_AMPQU</name>
<proteinExistence type="predicted"/>
<gene>
    <name evidence="2" type="ORF">BDU57DRAFT_597071</name>
</gene>
<feature type="signal peptide" evidence="1">
    <location>
        <begin position="1"/>
        <end position="17"/>
    </location>
</feature>
<evidence type="ECO:0000313" key="2">
    <source>
        <dbReference type="EMBL" id="KAF1913800.1"/>
    </source>
</evidence>
<dbReference type="EMBL" id="ML979138">
    <property type="protein sequence ID" value="KAF1913800.1"/>
    <property type="molecule type" value="Genomic_DNA"/>
</dbReference>
<evidence type="ECO:0000313" key="3">
    <source>
        <dbReference type="Proteomes" id="UP000800096"/>
    </source>
</evidence>
<keyword evidence="3" id="KW-1185">Reference proteome</keyword>
<organism evidence="2 3">
    <name type="scientific">Ampelomyces quisqualis</name>
    <name type="common">Powdery mildew agent</name>
    <dbReference type="NCBI Taxonomy" id="50730"/>
    <lineage>
        <taxon>Eukaryota</taxon>
        <taxon>Fungi</taxon>
        <taxon>Dikarya</taxon>
        <taxon>Ascomycota</taxon>
        <taxon>Pezizomycotina</taxon>
        <taxon>Dothideomycetes</taxon>
        <taxon>Pleosporomycetidae</taxon>
        <taxon>Pleosporales</taxon>
        <taxon>Pleosporineae</taxon>
        <taxon>Phaeosphaeriaceae</taxon>
        <taxon>Ampelomyces</taxon>
    </lineage>
</organism>
<dbReference type="OrthoDB" id="4018688at2759"/>